<dbReference type="Proteomes" id="UP000219285">
    <property type="component" value="Chromosome"/>
</dbReference>
<dbReference type="AlphaFoldDB" id="A0A6M4MCB7"/>
<feature type="transmembrane region" description="Helical" evidence="1">
    <location>
        <begin position="44"/>
        <end position="66"/>
    </location>
</feature>
<dbReference type="KEGG" id="apel:CA267_008690"/>
<keyword evidence="1" id="KW-0812">Transmembrane</keyword>
<reference evidence="3" key="1">
    <citation type="submission" date="2014-12" db="EMBL/GenBank/DDBJ databases">
        <title>Complete genome sequence of a multi-drug resistant Klebsiella pneumoniae.</title>
        <authorList>
            <person name="Hua X."/>
            <person name="Chen Q."/>
            <person name="Li X."/>
            <person name="Feng Y."/>
            <person name="Ruan Z."/>
            <person name="Yu Y."/>
        </authorList>
    </citation>
    <scope>NUCLEOTIDE SEQUENCE [LARGE SCALE GENOMIC DNA]</scope>
    <source>
        <strain evidence="3">5.12</strain>
    </source>
</reference>
<feature type="transmembrane region" description="Helical" evidence="1">
    <location>
        <begin position="20"/>
        <end position="38"/>
    </location>
</feature>
<keyword evidence="3" id="KW-1185">Reference proteome</keyword>
<dbReference type="EMBL" id="CP052766">
    <property type="protein sequence ID" value="QJR80851.1"/>
    <property type="molecule type" value="Genomic_DNA"/>
</dbReference>
<protein>
    <submittedName>
        <fullName evidence="2">Uncharacterized protein</fullName>
    </submittedName>
</protein>
<sequence length="84" mass="9480">MRRWFISLKDPVTSWNRFKLGLVIFLVGVALLFIAGPIHIGLHFFALAVLLCGFAIAMTGYAGIFLQRITSLNPKKHQSIHRDD</sequence>
<reference evidence="2 3" key="2">
    <citation type="submission" date="2020-04" db="EMBL/GenBank/DDBJ databases">
        <title>Complete genome sequence of Alteromonas pelagimontana 5.12T.</title>
        <authorList>
            <person name="Sinha R.K."/>
            <person name="Krishnan K.P."/>
            <person name="Kurian J.P."/>
        </authorList>
    </citation>
    <scope>NUCLEOTIDE SEQUENCE [LARGE SCALE GENOMIC DNA]</scope>
    <source>
        <strain evidence="2 3">5.12</strain>
    </source>
</reference>
<evidence type="ECO:0000256" key="1">
    <source>
        <dbReference type="SAM" id="Phobius"/>
    </source>
</evidence>
<organism evidence="2 3">
    <name type="scientific">Alteromonas pelagimontana</name>
    <dbReference type="NCBI Taxonomy" id="1858656"/>
    <lineage>
        <taxon>Bacteria</taxon>
        <taxon>Pseudomonadati</taxon>
        <taxon>Pseudomonadota</taxon>
        <taxon>Gammaproteobacteria</taxon>
        <taxon>Alteromonadales</taxon>
        <taxon>Alteromonadaceae</taxon>
        <taxon>Alteromonas/Salinimonas group</taxon>
        <taxon>Alteromonas</taxon>
    </lineage>
</organism>
<keyword evidence="1" id="KW-1133">Transmembrane helix</keyword>
<proteinExistence type="predicted"/>
<dbReference type="RefSeq" id="WP_075607852.1">
    <property type="nucleotide sequence ID" value="NZ_CP052766.1"/>
</dbReference>
<name>A0A6M4MCB7_9ALTE</name>
<evidence type="ECO:0000313" key="3">
    <source>
        <dbReference type="Proteomes" id="UP000219285"/>
    </source>
</evidence>
<accession>A0A6M4MCB7</accession>
<gene>
    <name evidence="2" type="ORF">CA267_008690</name>
</gene>
<evidence type="ECO:0000313" key="2">
    <source>
        <dbReference type="EMBL" id="QJR80851.1"/>
    </source>
</evidence>
<keyword evidence="1" id="KW-0472">Membrane</keyword>
<dbReference type="OrthoDB" id="6332833at2"/>